<accession>A0A7X0SHA3</accession>
<reference evidence="1 2" key="1">
    <citation type="submission" date="2020-08" db="EMBL/GenBank/DDBJ databases">
        <title>Cohnella phylogeny.</title>
        <authorList>
            <person name="Dunlap C."/>
        </authorList>
    </citation>
    <scope>NUCLEOTIDE SEQUENCE [LARGE SCALE GENOMIC DNA]</scope>
    <source>
        <strain evidence="1 2">CBP 2801</strain>
    </source>
</reference>
<dbReference type="RefSeq" id="WP_185127638.1">
    <property type="nucleotide sequence ID" value="NZ_JACJVO010000003.1"/>
</dbReference>
<evidence type="ECO:0000313" key="1">
    <source>
        <dbReference type="EMBL" id="MBB6729979.1"/>
    </source>
</evidence>
<name>A0A7X0SHA3_9BACL</name>
<sequence>MRQAPSRQSLNLPLQNEVVSYLNVAYPLIFLLAEPRLRGWYLERFVHIFSQIWFGNYLRTDYTDSSRYFGDLLERQAVSMEEARAFPGEGGPIALIRQAIADGRAVNVFALDKYYLPESAEYRTEHAIHETLVDGYDEAERKLFVIGYGRNGRFARLSYDYGDFERAFEAAVAASPAHLTDALHLIKPRSLRREYPFEPGRFAGELRKLVFSERDDAKLFFSLADEGEARFGFDVYEHILTQMRLRIDGCPAAIVNFTAIHFIAEHSKLLGDRFSYLQERYRPGVALSSLLDRYSGTTGRYEKLKYHYLKRATAESGFRDRFAVRDPDAFESVYRMLKEIVEGEKELLTETVGALEREFG</sequence>
<dbReference type="Proteomes" id="UP000564644">
    <property type="component" value="Unassembled WGS sequence"/>
</dbReference>
<evidence type="ECO:0008006" key="3">
    <source>
        <dbReference type="Google" id="ProtNLM"/>
    </source>
</evidence>
<gene>
    <name evidence="1" type="ORF">H7C18_03630</name>
</gene>
<evidence type="ECO:0000313" key="2">
    <source>
        <dbReference type="Proteomes" id="UP000564644"/>
    </source>
</evidence>
<keyword evidence="2" id="KW-1185">Reference proteome</keyword>
<dbReference type="EMBL" id="JACJVO010000003">
    <property type="protein sequence ID" value="MBB6729979.1"/>
    <property type="molecule type" value="Genomic_DNA"/>
</dbReference>
<comment type="caution">
    <text evidence="1">The sequence shown here is derived from an EMBL/GenBank/DDBJ whole genome shotgun (WGS) entry which is preliminary data.</text>
</comment>
<organism evidence="1 2">
    <name type="scientific">Cohnella zeiphila</name>
    <dbReference type="NCBI Taxonomy" id="2761120"/>
    <lineage>
        <taxon>Bacteria</taxon>
        <taxon>Bacillati</taxon>
        <taxon>Bacillota</taxon>
        <taxon>Bacilli</taxon>
        <taxon>Bacillales</taxon>
        <taxon>Paenibacillaceae</taxon>
        <taxon>Cohnella</taxon>
    </lineage>
</organism>
<dbReference type="AlphaFoldDB" id="A0A7X0SHA3"/>
<protein>
    <recommendedName>
        <fullName evidence="3">Butirosin biosynthesis protein H N-terminal domain-containing protein</fullName>
    </recommendedName>
</protein>
<proteinExistence type="predicted"/>